<evidence type="ECO:0000256" key="4">
    <source>
        <dbReference type="ARBA" id="ARBA00012483"/>
    </source>
</evidence>
<dbReference type="PANTHER" id="PTHR14155:SF263">
    <property type="entry name" value="E3 UBIQUITIN-PROTEIN LIGASE ATL6"/>
    <property type="match status" value="1"/>
</dbReference>
<dbReference type="AlphaFoldDB" id="A0A9P1E8P6"/>
<feature type="transmembrane region" description="Helical" evidence="16">
    <location>
        <begin position="20"/>
        <end position="41"/>
    </location>
</feature>
<dbReference type="EMBL" id="CAMAPE010000019">
    <property type="protein sequence ID" value="CAH9087169.1"/>
    <property type="molecule type" value="Genomic_DNA"/>
</dbReference>
<evidence type="ECO:0000256" key="7">
    <source>
        <dbReference type="ARBA" id="ARBA00022723"/>
    </source>
</evidence>
<dbReference type="GO" id="GO:0016020">
    <property type="term" value="C:membrane"/>
    <property type="evidence" value="ECO:0007669"/>
    <property type="project" value="UniProtKB-SubCell"/>
</dbReference>
<dbReference type="SUPFAM" id="SSF57850">
    <property type="entry name" value="RING/U-box"/>
    <property type="match status" value="1"/>
</dbReference>
<dbReference type="Pfam" id="PF13639">
    <property type="entry name" value="zf-RING_2"/>
    <property type="match status" value="1"/>
</dbReference>
<sequence length="427" mass="47276">MESLTDYSLSSRICPQKHGIRSLSSIFFIFVTISFLLSPAVPRATAQSPQANDGYSYKNFSPSMAVIIVVLVGALFFVGFFAIYFRNCNDSAAGNSIRQALSMRRAAARGLDATVIETFPTFSYAEVKDHKIGKGALECAVCLNEFEDDETLRLIPKCDHVFHPECIDAWLESHVTCPVCRANLTPQPGDVTVQIPVILSRPATEPAQDDDVSIHIDVVSDQLSQPQPQPQPQEDGRDENVVKSKSVNRPNLTFNVPNRLPKSFSIKRPKVLSRFRSHSTGHSLVLPGENLDRYTLRLPEEVRKEVLNRAYLNRAKSVSVHHFPRDASSRRGFRTGVGEGSSRAGRSYRRMDRVEGESKSDRWGFSIFARWPSMKSPKVVSDNYNGGDDSSSASGKKTVRMLSRNLGEAKKGDEIGLVSSDSAIPPV</sequence>
<keyword evidence="10" id="KW-0862">Zinc</keyword>
<keyword evidence="19" id="KW-1185">Reference proteome</keyword>
<keyword evidence="7" id="KW-0479">Metal-binding</keyword>
<evidence type="ECO:0000256" key="8">
    <source>
        <dbReference type="ARBA" id="ARBA00022771"/>
    </source>
</evidence>
<evidence type="ECO:0000256" key="6">
    <source>
        <dbReference type="ARBA" id="ARBA00022692"/>
    </source>
</evidence>
<keyword evidence="11 16" id="KW-1133">Transmembrane helix</keyword>
<comment type="similarity">
    <text evidence="13">Belongs to the RING-type zinc finger family. ATL subfamily.</text>
</comment>
<feature type="region of interest" description="Disordered" evidence="15">
    <location>
        <begin position="222"/>
        <end position="254"/>
    </location>
</feature>
<evidence type="ECO:0000259" key="17">
    <source>
        <dbReference type="PROSITE" id="PS50089"/>
    </source>
</evidence>
<dbReference type="GO" id="GO:0061630">
    <property type="term" value="F:ubiquitin protein ligase activity"/>
    <property type="evidence" value="ECO:0007669"/>
    <property type="project" value="UniProtKB-EC"/>
</dbReference>
<keyword evidence="12 16" id="KW-0472">Membrane</keyword>
<comment type="caution">
    <text evidence="18">The sequence shown here is derived from an EMBL/GenBank/DDBJ whole genome shotgun (WGS) entry which is preliminary data.</text>
</comment>
<evidence type="ECO:0000256" key="9">
    <source>
        <dbReference type="ARBA" id="ARBA00022786"/>
    </source>
</evidence>
<dbReference type="Proteomes" id="UP001152484">
    <property type="component" value="Unassembled WGS sequence"/>
</dbReference>
<dbReference type="InterPro" id="IPR001841">
    <property type="entry name" value="Znf_RING"/>
</dbReference>
<feature type="compositionally biased region" description="Low complexity" evidence="15">
    <location>
        <begin position="382"/>
        <end position="395"/>
    </location>
</feature>
<dbReference type="SMART" id="SM00184">
    <property type="entry name" value="RING"/>
    <property type="match status" value="1"/>
</dbReference>
<dbReference type="PROSITE" id="PS50089">
    <property type="entry name" value="ZF_RING_2"/>
    <property type="match status" value="1"/>
</dbReference>
<keyword evidence="5" id="KW-0808">Transferase</keyword>
<evidence type="ECO:0000256" key="11">
    <source>
        <dbReference type="ARBA" id="ARBA00022989"/>
    </source>
</evidence>
<comment type="subcellular location">
    <subcellularLocation>
        <location evidence="2">Membrane</location>
        <topology evidence="2">Single-pass membrane protein</topology>
    </subcellularLocation>
</comment>
<dbReference type="FunFam" id="3.30.40.10:FF:000187">
    <property type="entry name" value="E3 ubiquitin-protein ligase ATL6"/>
    <property type="match status" value="1"/>
</dbReference>
<dbReference type="GO" id="GO:0008270">
    <property type="term" value="F:zinc ion binding"/>
    <property type="evidence" value="ECO:0007669"/>
    <property type="project" value="UniProtKB-KW"/>
</dbReference>
<gene>
    <name evidence="18" type="ORF">CEURO_LOCUS9951</name>
</gene>
<dbReference type="InterPro" id="IPR013083">
    <property type="entry name" value="Znf_RING/FYVE/PHD"/>
</dbReference>
<dbReference type="OrthoDB" id="8062037at2759"/>
<evidence type="ECO:0000256" key="14">
    <source>
        <dbReference type="PROSITE-ProRule" id="PRU00175"/>
    </source>
</evidence>
<evidence type="ECO:0000256" key="1">
    <source>
        <dbReference type="ARBA" id="ARBA00000900"/>
    </source>
</evidence>
<dbReference type="CDD" id="cd16461">
    <property type="entry name" value="RING-H2_EL5-like"/>
    <property type="match status" value="1"/>
</dbReference>
<dbReference type="PANTHER" id="PTHR14155">
    <property type="entry name" value="RING FINGER DOMAIN-CONTAINING"/>
    <property type="match status" value="1"/>
</dbReference>
<feature type="region of interest" description="Disordered" evidence="15">
    <location>
        <begin position="382"/>
        <end position="427"/>
    </location>
</feature>
<evidence type="ECO:0000256" key="16">
    <source>
        <dbReference type="SAM" id="Phobius"/>
    </source>
</evidence>
<feature type="transmembrane region" description="Helical" evidence="16">
    <location>
        <begin position="62"/>
        <end position="85"/>
    </location>
</feature>
<feature type="domain" description="RING-type" evidence="17">
    <location>
        <begin position="139"/>
        <end position="181"/>
    </location>
</feature>
<evidence type="ECO:0000313" key="19">
    <source>
        <dbReference type="Proteomes" id="UP001152484"/>
    </source>
</evidence>
<name>A0A9P1E8P6_CUSEU</name>
<keyword evidence="6 16" id="KW-0812">Transmembrane</keyword>
<reference evidence="18" key="1">
    <citation type="submission" date="2022-07" db="EMBL/GenBank/DDBJ databases">
        <authorList>
            <person name="Macas J."/>
            <person name="Novak P."/>
            <person name="Neumann P."/>
        </authorList>
    </citation>
    <scope>NUCLEOTIDE SEQUENCE</scope>
</reference>
<keyword evidence="9" id="KW-0833">Ubl conjugation pathway</keyword>
<evidence type="ECO:0000256" key="15">
    <source>
        <dbReference type="SAM" id="MobiDB-lite"/>
    </source>
</evidence>
<evidence type="ECO:0000313" key="18">
    <source>
        <dbReference type="EMBL" id="CAH9087169.1"/>
    </source>
</evidence>
<organism evidence="18 19">
    <name type="scientific">Cuscuta europaea</name>
    <name type="common">European dodder</name>
    <dbReference type="NCBI Taxonomy" id="41803"/>
    <lineage>
        <taxon>Eukaryota</taxon>
        <taxon>Viridiplantae</taxon>
        <taxon>Streptophyta</taxon>
        <taxon>Embryophyta</taxon>
        <taxon>Tracheophyta</taxon>
        <taxon>Spermatophyta</taxon>
        <taxon>Magnoliopsida</taxon>
        <taxon>eudicotyledons</taxon>
        <taxon>Gunneridae</taxon>
        <taxon>Pentapetalae</taxon>
        <taxon>asterids</taxon>
        <taxon>lamiids</taxon>
        <taxon>Solanales</taxon>
        <taxon>Convolvulaceae</taxon>
        <taxon>Cuscuteae</taxon>
        <taxon>Cuscuta</taxon>
        <taxon>Cuscuta subgen. Cuscuta</taxon>
    </lineage>
</organism>
<dbReference type="InterPro" id="IPR053238">
    <property type="entry name" value="RING-H2_zinc_finger"/>
</dbReference>
<protein>
    <recommendedName>
        <fullName evidence="4">RING-type E3 ubiquitin transferase</fullName>
        <ecNumber evidence="4">2.3.2.27</ecNumber>
    </recommendedName>
</protein>
<dbReference type="Gene3D" id="3.30.40.10">
    <property type="entry name" value="Zinc/RING finger domain, C3HC4 (zinc finger)"/>
    <property type="match status" value="1"/>
</dbReference>
<proteinExistence type="inferred from homology"/>
<feature type="region of interest" description="Disordered" evidence="15">
    <location>
        <begin position="329"/>
        <end position="350"/>
    </location>
</feature>
<evidence type="ECO:0000256" key="2">
    <source>
        <dbReference type="ARBA" id="ARBA00004167"/>
    </source>
</evidence>
<evidence type="ECO:0000256" key="3">
    <source>
        <dbReference type="ARBA" id="ARBA00004906"/>
    </source>
</evidence>
<comment type="pathway">
    <text evidence="3">Protein modification; protein ubiquitination.</text>
</comment>
<keyword evidence="8 14" id="KW-0863">Zinc-finger</keyword>
<accession>A0A9P1E8P6</accession>
<evidence type="ECO:0000256" key="5">
    <source>
        <dbReference type="ARBA" id="ARBA00022679"/>
    </source>
</evidence>
<dbReference type="EC" id="2.3.2.27" evidence="4"/>
<feature type="compositionally biased region" description="Polar residues" evidence="15">
    <location>
        <begin position="243"/>
        <end position="254"/>
    </location>
</feature>
<evidence type="ECO:0000256" key="12">
    <source>
        <dbReference type="ARBA" id="ARBA00023136"/>
    </source>
</evidence>
<comment type="catalytic activity">
    <reaction evidence="1">
        <text>S-ubiquitinyl-[E2 ubiquitin-conjugating enzyme]-L-cysteine + [acceptor protein]-L-lysine = [E2 ubiquitin-conjugating enzyme]-L-cysteine + N(6)-ubiquitinyl-[acceptor protein]-L-lysine.</text>
        <dbReference type="EC" id="2.3.2.27"/>
    </reaction>
</comment>
<evidence type="ECO:0000256" key="13">
    <source>
        <dbReference type="ARBA" id="ARBA00024209"/>
    </source>
</evidence>
<evidence type="ECO:0000256" key="10">
    <source>
        <dbReference type="ARBA" id="ARBA00022833"/>
    </source>
</evidence>